<dbReference type="AlphaFoldDB" id="A0AAU7VIL6"/>
<gene>
    <name evidence="2" type="ORF">PRVXT_001886</name>
</gene>
<dbReference type="SUPFAM" id="SSF53850">
    <property type="entry name" value="Periplasmic binding protein-like II"/>
    <property type="match status" value="1"/>
</dbReference>
<accession>A0AAU7VIL6</accession>
<organism evidence="2">
    <name type="scientific">Proteinivorax tanatarense</name>
    <dbReference type="NCBI Taxonomy" id="1260629"/>
    <lineage>
        <taxon>Bacteria</taxon>
        <taxon>Bacillati</taxon>
        <taxon>Bacillota</taxon>
        <taxon>Clostridia</taxon>
        <taxon>Eubacteriales</taxon>
        <taxon>Proteinivoracaceae</taxon>
        <taxon>Proteinivorax</taxon>
    </lineage>
</organism>
<sequence>MGKKTVWAVTGLISVLFFLGLIKFTGILDSSQSRNHDPDVKIDLTKQYKIKVWEISNPNMYIDKDEQHKFWSKVISDFEKEYENVKITYTLMEESTFNRRVEKAAKQNKMADVVIDWNGTPFLDKESQFPLENYIDFNESFLTGAVDYVKSHDGSVLAYPIIAKGEYLVVNNNYIGEEEEISKGGWDFQKFEETLKGISSEKQMHVMDYQGFFTSSMLTQANITAVEADGKLNWYDQGFIKIYQDIDKWREKGIVAYSDNWLKNFWHDKVAILGGVDSWVYLKTLERNKKLSNNEIKSPGSNHKIDCILLPYPQIDLAKPRYGMEVVSAIPFVDSDYKGDDHSKLVVEFIQFMSGYFVDFYTTNSCYVPVDTRMHGHWKEVSPLDKISIHSAIKTIEYGMPIRSRFFKDLEEESKVIESIQPLLDEYWKEGSSIEKLIEGIQKGG</sequence>
<dbReference type="RefSeq" id="WP_350342636.1">
    <property type="nucleotide sequence ID" value="NZ_CP158367.1"/>
</dbReference>
<keyword evidence="1" id="KW-0812">Transmembrane</keyword>
<proteinExistence type="predicted"/>
<keyword evidence="1" id="KW-1133">Transmembrane helix</keyword>
<dbReference type="Gene3D" id="3.40.190.10">
    <property type="entry name" value="Periplasmic binding protein-like II"/>
    <property type="match status" value="1"/>
</dbReference>
<keyword evidence="1" id="KW-0472">Membrane</keyword>
<feature type="transmembrane region" description="Helical" evidence="1">
    <location>
        <begin position="6"/>
        <end position="24"/>
    </location>
</feature>
<name>A0AAU7VIL6_9FIRM</name>
<dbReference type="EMBL" id="CP158367">
    <property type="protein sequence ID" value="XBX73874.1"/>
    <property type="molecule type" value="Genomic_DNA"/>
</dbReference>
<protein>
    <submittedName>
        <fullName evidence="2">Uncharacterized protein</fullName>
    </submittedName>
</protein>
<evidence type="ECO:0000313" key="2">
    <source>
        <dbReference type="EMBL" id="XBX73874.1"/>
    </source>
</evidence>
<reference evidence="2" key="1">
    <citation type="journal article" date="2013" name="Extremophiles">
        <title>Proteinivorax tanatarense gen. nov., sp. nov., an anaerobic, haloalkaliphilic, proteolytic bacterium isolated from a decaying algal bloom, and proposal of Proteinivoraceae fam. nov.</title>
        <authorList>
            <person name="Kevbrin V."/>
            <person name="Boltyanskaya Y."/>
            <person name="Zhilina T."/>
            <person name="Kolganova T."/>
            <person name="Lavrentjeva E."/>
            <person name="Kuznetsov B."/>
        </authorList>
    </citation>
    <scope>NUCLEOTIDE SEQUENCE</scope>
    <source>
        <strain evidence="2">Z-910T</strain>
    </source>
</reference>
<evidence type="ECO:0000256" key="1">
    <source>
        <dbReference type="SAM" id="Phobius"/>
    </source>
</evidence>
<reference evidence="2" key="2">
    <citation type="submission" date="2024-06" db="EMBL/GenBank/DDBJ databases">
        <authorList>
            <person name="Petrova K.O."/>
            <person name="Toshchakov S.V."/>
            <person name="Boltjanskaja Y.V."/>
            <person name="Kevbrin V."/>
        </authorList>
    </citation>
    <scope>NUCLEOTIDE SEQUENCE</scope>
    <source>
        <strain evidence="2">Z-910T</strain>
    </source>
</reference>